<accession>A0A5N5F3E6</accession>
<proteinExistence type="predicted"/>
<dbReference type="OrthoDB" id="10446125at2759"/>
<evidence type="ECO:0000313" key="1">
    <source>
        <dbReference type="EMBL" id="KAB2597598.1"/>
    </source>
</evidence>
<gene>
    <name evidence="1" type="ORF">D8674_000518</name>
</gene>
<comment type="caution">
    <text evidence="1">The sequence shown here is derived from an EMBL/GenBank/DDBJ whole genome shotgun (WGS) entry which is preliminary data.</text>
</comment>
<keyword evidence="2" id="KW-1185">Reference proteome</keyword>
<reference evidence="1 2" key="3">
    <citation type="submission" date="2019-11" db="EMBL/GenBank/DDBJ databases">
        <title>A de novo genome assembly of a pear dwarfing rootstock.</title>
        <authorList>
            <person name="Wang F."/>
            <person name="Wang J."/>
            <person name="Li S."/>
            <person name="Zhang Y."/>
            <person name="Fang M."/>
            <person name="Ma L."/>
            <person name="Zhao Y."/>
            <person name="Jiang S."/>
        </authorList>
    </citation>
    <scope>NUCLEOTIDE SEQUENCE [LARGE SCALE GENOMIC DNA]</scope>
    <source>
        <strain evidence="1">S2</strain>
        <tissue evidence="1">Leaf</tissue>
    </source>
</reference>
<organism evidence="1 2">
    <name type="scientific">Pyrus ussuriensis x Pyrus communis</name>
    <dbReference type="NCBI Taxonomy" id="2448454"/>
    <lineage>
        <taxon>Eukaryota</taxon>
        <taxon>Viridiplantae</taxon>
        <taxon>Streptophyta</taxon>
        <taxon>Embryophyta</taxon>
        <taxon>Tracheophyta</taxon>
        <taxon>Spermatophyta</taxon>
        <taxon>Magnoliopsida</taxon>
        <taxon>eudicotyledons</taxon>
        <taxon>Gunneridae</taxon>
        <taxon>Pentapetalae</taxon>
        <taxon>rosids</taxon>
        <taxon>fabids</taxon>
        <taxon>Rosales</taxon>
        <taxon>Rosaceae</taxon>
        <taxon>Amygdaloideae</taxon>
        <taxon>Maleae</taxon>
        <taxon>Pyrus</taxon>
    </lineage>
</organism>
<evidence type="ECO:0000313" key="2">
    <source>
        <dbReference type="Proteomes" id="UP000327157"/>
    </source>
</evidence>
<protein>
    <submittedName>
        <fullName evidence="1">Uncharacterized protein</fullName>
    </submittedName>
</protein>
<dbReference type="Proteomes" id="UP000327157">
    <property type="component" value="Chromosome 1"/>
</dbReference>
<name>A0A5N5F3E6_9ROSA</name>
<reference evidence="2" key="2">
    <citation type="submission" date="2019-10" db="EMBL/GenBank/DDBJ databases">
        <title>A de novo genome assembly of a pear dwarfing rootstock.</title>
        <authorList>
            <person name="Wang F."/>
            <person name="Wang J."/>
            <person name="Li S."/>
            <person name="Zhang Y."/>
            <person name="Fang M."/>
            <person name="Ma L."/>
            <person name="Zhao Y."/>
            <person name="Jiang S."/>
        </authorList>
    </citation>
    <scope>NUCLEOTIDE SEQUENCE [LARGE SCALE GENOMIC DNA]</scope>
</reference>
<dbReference type="EMBL" id="SMOL01000768">
    <property type="protein sequence ID" value="KAB2597598.1"/>
    <property type="molecule type" value="Genomic_DNA"/>
</dbReference>
<dbReference type="AlphaFoldDB" id="A0A5N5F3E6"/>
<sequence length="72" mass="8617">MADSREGFGKKKLVVRSERYRRKQVSYFQGKSMAEVHWDVDETDGKQWIYLDGLFKQSSPQWKFDVLQARED</sequence>
<reference evidence="1 2" key="1">
    <citation type="submission" date="2019-09" db="EMBL/GenBank/DDBJ databases">
        <authorList>
            <person name="Ou C."/>
        </authorList>
    </citation>
    <scope>NUCLEOTIDE SEQUENCE [LARGE SCALE GENOMIC DNA]</scope>
    <source>
        <strain evidence="1">S2</strain>
        <tissue evidence="1">Leaf</tissue>
    </source>
</reference>